<name>A0A4Y8RVY5_9HYPH</name>
<feature type="transmembrane region" description="Helical" evidence="9">
    <location>
        <begin position="6"/>
        <end position="27"/>
    </location>
</feature>
<feature type="transmembrane region" description="Helical" evidence="9">
    <location>
        <begin position="81"/>
        <end position="101"/>
    </location>
</feature>
<dbReference type="Proteomes" id="UP000298179">
    <property type="component" value="Unassembled WGS sequence"/>
</dbReference>
<protein>
    <submittedName>
        <fullName evidence="10">YeeE/YedE family protein</fullName>
    </submittedName>
</protein>
<gene>
    <name evidence="10" type="ORF">E3C22_03700</name>
</gene>
<keyword evidence="6 9" id="KW-1133">Transmembrane helix</keyword>
<feature type="transmembrane region" description="Helical" evidence="9">
    <location>
        <begin position="113"/>
        <end position="135"/>
    </location>
</feature>
<dbReference type="OrthoDB" id="9814020at2"/>
<proteinExistence type="inferred from homology"/>
<dbReference type="AlphaFoldDB" id="A0A4Y8RVY5"/>
<comment type="similarity">
    <text evidence="8">Belongs to the TsuA/YedE (TC 9.B.102) family.</text>
</comment>
<keyword evidence="3" id="KW-1003">Cell membrane</keyword>
<dbReference type="InterPro" id="IPR007272">
    <property type="entry name" value="Sulf_transp_TsuA/YedE"/>
</dbReference>
<evidence type="ECO:0000256" key="1">
    <source>
        <dbReference type="ARBA" id="ARBA00004429"/>
    </source>
</evidence>
<feature type="transmembrane region" description="Helical" evidence="9">
    <location>
        <begin position="48"/>
        <end position="69"/>
    </location>
</feature>
<keyword evidence="7 9" id="KW-0472">Membrane</keyword>
<organism evidence="10 11">
    <name type="scientific">Jiella endophytica</name>
    <dbReference type="NCBI Taxonomy" id="2558362"/>
    <lineage>
        <taxon>Bacteria</taxon>
        <taxon>Pseudomonadati</taxon>
        <taxon>Pseudomonadota</taxon>
        <taxon>Alphaproteobacteria</taxon>
        <taxon>Hyphomicrobiales</taxon>
        <taxon>Aurantimonadaceae</taxon>
        <taxon>Jiella</taxon>
    </lineage>
</organism>
<comment type="subcellular location">
    <subcellularLocation>
        <location evidence="1">Cell inner membrane</location>
        <topology evidence="1">Multi-pass membrane protein</topology>
    </subcellularLocation>
</comment>
<evidence type="ECO:0000256" key="4">
    <source>
        <dbReference type="ARBA" id="ARBA00022519"/>
    </source>
</evidence>
<evidence type="ECO:0000256" key="9">
    <source>
        <dbReference type="SAM" id="Phobius"/>
    </source>
</evidence>
<keyword evidence="2" id="KW-0813">Transport</keyword>
<dbReference type="PANTHER" id="PTHR30574:SF1">
    <property type="entry name" value="SULPHUR TRANSPORT DOMAIN-CONTAINING PROTEIN"/>
    <property type="match status" value="1"/>
</dbReference>
<dbReference type="PANTHER" id="PTHR30574">
    <property type="entry name" value="INNER MEMBRANE PROTEIN YEDE"/>
    <property type="match status" value="1"/>
</dbReference>
<dbReference type="Pfam" id="PF04143">
    <property type="entry name" value="Sulf_transp"/>
    <property type="match status" value="1"/>
</dbReference>
<evidence type="ECO:0000256" key="7">
    <source>
        <dbReference type="ARBA" id="ARBA00023136"/>
    </source>
</evidence>
<evidence type="ECO:0000256" key="3">
    <source>
        <dbReference type="ARBA" id="ARBA00022475"/>
    </source>
</evidence>
<evidence type="ECO:0000256" key="6">
    <source>
        <dbReference type="ARBA" id="ARBA00022989"/>
    </source>
</evidence>
<keyword evidence="11" id="KW-1185">Reference proteome</keyword>
<evidence type="ECO:0000256" key="8">
    <source>
        <dbReference type="ARBA" id="ARBA00035655"/>
    </source>
</evidence>
<accession>A0A4Y8RVY5</accession>
<reference evidence="10 11" key="1">
    <citation type="submission" date="2019-03" db="EMBL/GenBank/DDBJ databases">
        <title>Jiella endophytica sp. nov., a novel endophytic bacterium isolated from root of Ficus microcarpa Linn. f.</title>
        <authorList>
            <person name="Tuo L."/>
        </authorList>
    </citation>
    <scope>NUCLEOTIDE SEQUENCE [LARGE SCALE GENOMIC DNA]</scope>
    <source>
        <strain evidence="10 11">CBS5Q-3</strain>
    </source>
</reference>
<keyword evidence="4" id="KW-0997">Cell inner membrane</keyword>
<evidence type="ECO:0000256" key="2">
    <source>
        <dbReference type="ARBA" id="ARBA00022448"/>
    </source>
</evidence>
<dbReference type="EMBL" id="SOZD01000001">
    <property type="protein sequence ID" value="TFF27892.1"/>
    <property type="molecule type" value="Genomic_DNA"/>
</dbReference>
<evidence type="ECO:0000313" key="10">
    <source>
        <dbReference type="EMBL" id="TFF27892.1"/>
    </source>
</evidence>
<comment type="caution">
    <text evidence="10">The sequence shown here is derived from an EMBL/GenBank/DDBJ whole genome shotgun (WGS) entry which is preliminary data.</text>
</comment>
<evidence type="ECO:0000256" key="5">
    <source>
        <dbReference type="ARBA" id="ARBA00022692"/>
    </source>
</evidence>
<sequence>MTPFTPFASALGGVLIGLSAVMVMALFGRIAGISGITTGAFPMRLDDWDWRLAFVLGLIAAPLVVLLVAGTPVLQTVPGNLPAMAVAGLLVGLGTVTGSGCTSGHGVCGLARLSPRSLVAVLTFMAFGFATVFLLRHVF</sequence>
<keyword evidence="5 9" id="KW-0812">Transmembrane</keyword>
<evidence type="ECO:0000313" key="11">
    <source>
        <dbReference type="Proteomes" id="UP000298179"/>
    </source>
</evidence>
<dbReference type="GO" id="GO:0005886">
    <property type="term" value="C:plasma membrane"/>
    <property type="evidence" value="ECO:0007669"/>
    <property type="project" value="UniProtKB-SubCell"/>
</dbReference>